<dbReference type="Gene3D" id="3.40.30.10">
    <property type="entry name" value="Glutaredoxin"/>
    <property type="match status" value="1"/>
</dbReference>
<dbReference type="InterPro" id="IPR011990">
    <property type="entry name" value="TPR-like_helical_dom_sf"/>
</dbReference>
<dbReference type="InterPro" id="IPR050553">
    <property type="entry name" value="Thioredoxin_ResA/DsbE_sf"/>
</dbReference>
<feature type="domain" description="Thioredoxin" evidence="4">
    <location>
        <begin position="364"/>
        <end position="507"/>
    </location>
</feature>
<evidence type="ECO:0000256" key="1">
    <source>
        <dbReference type="ARBA" id="ARBA00004196"/>
    </source>
</evidence>
<dbReference type="InterPro" id="IPR013740">
    <property type="entry name" value="Redoxin"/>
</dbReference>
<dbReference type="InterPro" id="IPR036249">
    <property type="entry name" value="Thioredoxin-like_sf"/>
</dbReference>
<dbReference type="PANTHER" id="PTHR42852">
    <property type="entry name" value="THIOL:DISULFIDE INTERCHANGE PROTEIN DSBE"/>
    <property type="match status" value="1"/>
</dbReference>
<evidence type="ECO:0000313" key="5">
    <source>
        <dbReference type="EMBL" id="UNY98568.1"/>
    </source>
</evidence>
<dbReference type="SUPFAM" id="SSF48452">
    <property type="entry name" value="TPR-like"/>
    <property type="match status" value="1"/>
</dbReference>
<comment type="subcellular location">
    <subcellularLocation>
        <location evidence="1">Cell envelope</location>
    </subcellularLocation>
</comment>
<gene>
    <name evidence="5" type="ORF">MQE36_15990</name>
</gene>
<dbReference type="InterPro" id="IPR013766">
    <property type="entry name" value="Thioredoxin_domain"/>
</dbReference>
<keyword evidence="6" id="KW-1185">Reference proteome</keyword>
<reference evidence="5 6" key="1">
    <citation type="journal article" date="2018" name="Int. J. Syst. Evol. Microbiol.">
        <title>Zhouia spongiae sp. nov., isolated from a marine sponge.</title>
        <authorList>
            <person name="Zhuang L."/>
            <person name="Lin B."/>
            <person name="Qin F."/>
            <person name="Luo L."/>
        </authorList>
    </citation>
    <scope>NUCLEOTIDE SEQUENCE [LARGE SCALE GENOMIC DNA]</scope>
    <source>
        <strain evidence="5 6">HN-Y44</strain>
    </source>
</reference>
<evidence type="ECO:0000259" key="4">
    <source>
        <dbReference type="PROSITE" id="PS51352"/>
    </source>
</evidence>
<dbReference type="EMBL" id="CP094326">
    <property type="protein sequence ID" value="UNY98568.1"/>
    <property type="molecule type" value="Genomic_DNA"/>
</dbReference>
<dbReference type="CDD" id="cd02966">
    <property type="entry name" value="TlpA_like_family"/>
    <property type="match status" value="1"/>
</dbReference>
<organism evidence="5 6">
    <name type="scientific">Zhouia spongiae</name>
    <dbReference type="NCBI Taxonomy" id="2202721"/>
    <lineage>
        <taxon>Bacteria</taxon>
        <taxon>Pseudomonadati</taxon>
        <taxon>Bacteroidota</taxon>
        <taxon>Flavobacteriia</taxon>
        <taxon>Flavobacteriales</taxon>
        <taxon>Flavobacteriaceae</taxon>
        <taxon>Zhouia</taxon>
    </lineage>
</organism>
<evidence type="ECO:0000256" key="2">
    <source>
        <dbReference type="ARBA" id="ARBA00022748"/>
    </source>
</evidence>
<dbReference type="InterPro" id="IPR017937">
    <property type="entry name" value="Thioredoxin_CS"/>
</dbReference>
<dbReference type="RefSeq" id="WP_242936974.1">
    <property type="nucleotide sequence ID" value="NZ_CP094326.1"/>
</dbReference>
<proteinExistence type="predicted"/>
<dbReference type="PROSITE" id="PS51352">
    <property type="entry name" value="THIOREDOXIN_2"/>
    <property type="match status" value="1"/>
</dbReference>
<keyword evidence="3" id="KW-0676">Redox-active center</keyword>
<dbReference type="PROSITE" id="PS00194">
    <property type="entry name" value="THIOREDOXIN_1"/>
    <property type="match status" value="1"/>
</dbReference>
<evidence type="ECO:0000256" key="3">
    <source>
        <dbReference type="ARBA" id="ARBA00023284"/>
    </source>
</evidence>
<dbReference type="Proteomes" id="UP000829476">
    <property type="component" value="Chromosome"/>
</dbReference>
<keyword evidence="2" id="KW-0201">Cytochrome c-type biogenesis</keyword>
<dbReference type="Gene3D" id="1.25.40.10">
    <property type="entry name" value="Tetratricopeptide repeat domain"/>
    <property type="match status" value="1"/>
</dbReference>
<evidence type="ECO:0000313" key="6">
    <source>
        <dbReference type="Proteomes" id="UP000829476"/>
    </source>
</evidence>
<dbReference type="Pfam" id="PF08534">
    <property type="entry name" value="Redoxin"/>
    <property type="match status" value="1"/>
</dbReference>
<protein>
    <submittedName>
        <fullName evidence="5">Redoxin domain-containing protein</fullName>
    </submittedName>
</protein>
<sequence>MKSLQLDRLWPEKASMKTVLLLMGLCLGLETSAQSKTPDIMESVKQYPDSLSLHKLYIKGAGLSPEELTAQYEGLMKIFPENATIPYALGESLWNKELPEARPFLLKAVELDPKLAKAYFYLWIDAERWGDFKKGQEYLLKAREIDQDNPDYAFYYASSFSKSDSGKYTKLSLEVVNKFPDSERGAQSLYWLATRSKSDKDKLRYFSLLKDKFPPAKFSWSASGMSGYYDLLLKSDPDKSLELAKAMLDGSEEERDQKYWKGQIEVAQNIISVNTLLDNNKPGEAYAVLEKTKMSRWSNAKNMVLLLKAKALNASEKTDKAYEVLMTAYAKSPETEIGEALHRYGTKLHKNKKTVENDIWAVRDAATEPATDFSLKQYFKPGKASLADFRGKVILLTYWFPGCGPCRGEFPHFQNVVDKFKGKDLVYLGINIVPEQNDYVIPFMKSSGYSFIPLEDYKEREKGNLDNRNAAPMNFLIDKKGNVVFSDFRTDGDNEEVLEEMIASLLNRDE</sequence>
<name>A0ABY3YN27_9FLAO</name>
<dbReference type="SUPFAM" id="SSF52833">
    <property type="entry name" value="Thioredoxin-like"/>
    <property type="match status" value="1"/>
</dbReference>
<accession>A0ABY3YN27</accession>
<dbReference type="PANTHER" id="PTHR42852:SF13">
    <property type="entry name" value="PROTEIN DIPZ"/>
    <property type="match status" value="1"/>
</dbReference>